<evidence type="ECO:0000313" key="3">
    <source>
        <dbReference type="EMBL" id="AEG91379.1"/>
    </source>
</evidence>
<dbReference type="GO" id="GO:0016491">
    <property type="term" value="F:oxidoreductase activity"/>
    <property type="evidence" value="ECO:0007669"/>
    <property type="project" value="InterPro"/>
</dbReference>
<dbReference type="InterPro" id="IPR029058">
    <property type="entry name" value="AB_hydrolase_fold"/>
</dbReference>
<dbReference type="InterPro" id="IPR036249">
    <property type="entry name" value="Thioredoxin-like_sf"/>
</dbReference>
<evidence type="ECO:0000259" key="2">
    <source>
        <dbReference type="Pfam" id="PF01738"/>
    </source>
</evidence>
<dbReference type="PATRIC" id="fig|365046.3.peg.317"/>
<evidence type="ECO:0000313" key="4">
    <source>
        <dbReference type="Proteomes" id="UP000008385"/>
    </source>
</evidence>
<feature type="domain" description="DSBA-like thioredoxin" evidence="1">
    <location>
        <begin position="5"/>
        <end position="197"/>
    </location>
</feature>
<dbReference type="SUPFAM" id="SSF52833">
    <property type="entry name" value="Thioredoxin-like"/>
    <property type="match status" value="1"/>
</dbReference>
<organism evidence="3 4">
    <name type="scientific">Ramlibacter tataouinensis (strain ATCC BAA-407 / DSM 14655 / LMG 21543 / TTB310)</name>
    <dbReference type="NCBI Taxonomy" id="365046"/>
    <lineage>
        <taxon>Bacteria</taxon>
        <taxon>Pseudomonadati</taxon>
        <taxon>Pseudomonadota</taxon>
        <taxon>Betaproteobacteria</taxon>
        <taxon>Burkholderiales</taxon>
        <taxon>Comamonadaceae</taxon>
        <taxon>Ramlibacter</taxon>
    </lineage>
</organism>
<gene>
    <name evidence="3" type="ordered locus">Rta_03090</name>
</gene>
<sequence length="436" mass="47536">MSQRIDYFLAPQSPWTYLGHERFMRIAQAAGATVRVLPMDLGQVFPVSGGLPLPQRAPQRQAYRLVELQRFARHLRLPLNLKPRFFPVAGDDAARLIIAVDMREGTEAAMRLVGAVLAAVWAQERDIADTAVLAQLLDEQGLPVQRLQDARDAQVQGRYEAATRQAIAAGVFGAPSYVVEGEIFWGQDRLDFLERRLNRNDKENLMGEFIDLKAADGNVFPAYVARPAGQPRAAVVVLQEIFGVNSHIRSVADGYAAQGYLAVAPSTFHRVKPQVELGYAEADMSAGFALKTAVEALPAPGVMQDIQAAIDWAAGQKAGSGKVGIVGFCWGGLLTWRAACTLKGLSAAVPYYGGGVTTPDEVARVPRVPVLAHFGDQDHWIPLDSVEAFKRAHPDVEVHVYQANHGFNCDQRGSHNAEAAKLARERTLAFFAKHLG</sequence>
<dbReference type="CDD" id="cd03022">
    <property type="entry name" value="DsbA_HCCA_Iso"/>
    <property type="match status" value="1"/>
</dbReference>
<dbReference type="SUPFAM" id="SSF53474">
    <property type="entry name" value="alpha/beta-Hydrolases"/>
    <property type="match status" value="1"/>
</dbReference>
<dbReference type="InterPro" id="IPR001853">
    <property type="entry name" value="DSBA-like_thioredoxin_dom"/>
</dbReference>
<dbReference type="InterPro" id="IPR044087">
    <property type="entry name" value="NahD-like"/>
</dbReference>
<dbReference type="KEGG" id="rta:Rta_03090"/>
<dbReference type="Proteomes" id="UP000008385">
    <property type="component" value="Chromosome"/>
</dbReference>
<dbReference type="eggNOG" id="COG3917">
    <property type="taxonomic scope" value="Bacteria"/>
</dbReference>
<dbReference type="InterPro" id="IPR002925">
    <property type="entry name" value="Dienelactn_hydro"/>
</dbReference>
<dbReference type="Pfam" id="PF01738">
    <property type="entry name" value="DLH"/>
    <property type="match status" value="1"/>
</dbReference>
<dbReference type="EMBL" id="CP000245">
    <property type="protein sequence ID" value="AEG91379.1"/>
    <property type="molecule type" value="Genomic_DNA"/>
</dbReference>
<dbReference type="GO" id="GO:1901170">
    <property type="term" value="P:naphthalene catabolic process"/>
    <property type="evidence" value="ECO:0007669"/>
    <property type="project" value="InterPro"/>
</dbReference>
<dbReference type="Pfam" id="PF01323">
    <property type="entry name" value="DSBA"/>
    <property type="match status" value="1"/>
</dbReference>
<proteinExistence type="predicted"/>
<dbReference type="STRING" id="365046.Rta_03090"/>
<dbReference type="PANTHER" id="PTHR46623">
    <property type="entry name" value="CARBOXYMETHYLENEBUTENOLIDASE-RELATED"/>
    <property type="match status" value="1"/>
</dbReference>
<dbReference type="GO" id="GO:0018845">
    <property type="term" value="F:2-hydroxychromene-2-carboxylate isomerase activity"/>
    <property type="evidence" value="ECO:0007669"/>
    <property type="project" value="InterPro"/>
</dbReference>
<dbReference type="eggNOG" id="COG0412">
    <property type="taxonomic scope" value="Bacteria"/>
</dbReference>
<keyword evidence="3" id="KW-0378">Hydrolase</keyword>
<dbReference type="PANTHER" id="PTHR46623:SF6">
    <property type="entry name" value="ALPHA_BETA-HYDROLASES SUPERFAMILY PROTEIN"/>
    <property type="match status" value="1"/>
</dbReference>
<dbReference type="AlphaFoldDB" id="F5Y4R1"/>
<dbReference type="GO" id="GO:0016787">
    <property type="term" value="F:hydrolase activity"/>
    <property type="evidence" value="ECO:0007669"/>
    <property type="project" value="UniProtKB-KW"/>
</dbReference>
<dbReference type="Gene3D" id="3.40.30.10">
    <property type="entry name" value="Glutaredoxin"/>
    <property type="match status" value="1"/>
</dbReference>
<dbReference type="Gene3D" id="3.40.50.1820">
    <property type="entry name" value="alpha/beta hydrolase"/>
    <property type="match status" value="1"/>
</dbReference>
<dbReference type="InterPro" id="IPR051049">
    <property type="entry name" value="Dienelactone_hydrolase-like"/>
</dbReference>
<name>F5Y4R1_RAMTT</name>
<evidence type="ECO:0000259" key="1">
    <source>
        <dbReference type="Pfam" id="PF01323"/>
    </source>
</evidence>
<dbReference type="HOGENOM" id="CLU_628319_0_0_4"/>
<protein>
    <submittedName>
        <fullName evidence="3">Candidate carboxymethylenebutenolidase (Dienelactone hydrolase)</fullName>
    </submittedName>
</protein>
<keyword evidence="4" id="KW-1185">Reference proteome</keyword>
<accession>F5Y4R1</accession>
<feature type="domain" description="Dienelactone hydrolase" evidence="2">
    <location>
        <begin position="220"/>
        <end position="434"/>
    </location>
</feature>
<reference evidence="3 4" key="2">
    <citation type="journal article" date="2011" name="PLoS ONE">
        <title>The Cyst-Dividing Bacterium Ramlibacter tataouinensis TTB310 Genome Reveals a Well-Stocked Toolbox for Adaptation to a Desert Environment.</title>
        <authorList>
            <person name="De Luca G."/>
            <person name="Barakat M."/>
            <person name="Ortet P."/>
            <person name="Fochesato S."/>
            <person name="Jourlin-Castelli C."/>
            <person name="Ansaldi M."/>
            <person name="Py B."/>
            <person name="Fichant G."/>
            <person name="Coutinho P.M."/>
            <person name="Voulhoux R."/>
            <person name="Bastien O."/>
            <person name="Marechal E."/>
            <person name="Henrissat B."/>
            <person name="Quentin Y."/>
            <person name="Noirot P."/>
            <person name="Filloux A."/>
            <person name="Mejean V."/>
            <person name="Dubow M.S."/>
            <person name="Barras F."/>
            <person name="Barbe V."/>
            <person name="Weissenbach J."/>
            <person name="Mihalcescu I."/>
            <person name="Vermeglio A."/>
            <person name="Achouak W."/>
            <person name="Heulin T."/>
        </authorList>
    </citation>
    <scope>NUCLEOTIDE SEQUENCE [LARGE SCALE GENOMIC DNA]</scope>
    <source>
        <strain evidence="4">ATCC BAA-407 / DSM 14655 / LMG 21543 / TTB310</strain>
    </source>
</reference>
<reference evidence="4" key="1">
    <citation type="submission" date="2006-01" db="EMBL/GenBank/DDBJ databases">
        <title>Genome of the cyst-dividing bacterium Ramlibacter tataouinensis.</title>
        <authorList>
            <person name="Barakat M."/>
            <person name="Ortet P."/>
            <person name="De Luca G."/>
            <person name="Jourlin-Castelli C."/>
            <person name="Ansaldi M."/>
            <person name="Py B."/>
            <person name="Fichant G."/>
            <person name="Coutinho P."/>
            <person name="Voulhoux R."/>
            <person name="Bastien O."/>
            <person name="Roy S."/>
            <person name="Marechal E."/>
            <person name="Henrissat B."/>
            <person name="Quentin Y."/>
            <person name="Noirot P."/>
            <person name="Filloux A."/>
            <person name="Mejean V."/>
            <person name="DuBow M."/>
            <person name="Barras F."/>
            <person name="Heulin T."/>
        </authorList>
    </citation>
    <scope>NUCLEOTIDE SEQUENCE [LARGE SCALE GENOMIC DNA]</scope>
    <source>
        <strain evidence="4">ATCC BAA-407 / DSM 14655 / LMG 21543 / TTB310</strain>
    </source>
</reference>